<keyword evidence="20" id="KW-1185">Reference proteome</keyword>
<comment type="function">
    <text evidence="1">ATP-binding RNA helicase involved in the biogenesis of 60S ribosomal subunits and is required for the normal formation of 25S and 5.8S rRNAs.</text>
</comment>
<dbReference type="InterPro" id="IPR011545">
    <property type="entry name" value="DEAD/DEAH_box_helicase_dom"/>
</dbReference>
<evidence type="ECO:0000259" key="18">
    <source>
        <dbReference type="PROSITE" id="PS51195"/>
    </source>
</evidence>
<evidence type="ECO:0000313" key="19">
    <source>
        <dbReference type="EMBL" id="OCL07048.1"/>
    </source>
</evidence>
<dbReference type="SMART" id="SM00487">
    <property type="entry name" value="DEXDc"/>
    <property type="match status" value="1"/>
</dbReference>
<evidence type="ECO:0000256" key="7">
    <source>
        <dbReference type="ARBA" id="ARBA00022741"/>
    </source>
</evidence>
<dbReference type="PANTHER" id="PTHR47959">
    <property type="entry name" value="ATP-DEPENDENT RNA HELICASE RHLE-RELATED"/>
    <property type="match status" value="1"/>
</dbReference>
<dbReference type="OrthoDB" id="10261375at2759"/>
<reference evidence="19 20" key="1">
    <citation type="journal article" date="2016" name="Nat. Commun.">
        <title>Ectomycorrhizal ecology is imprinted in the genome of the dominant symbiotic fungus Cenococcum geophilum.</title>
        <authorList>
            <consortium name="DOE Joint Genome Institute"/>
            <person name="Peter M."/>
            <person name="Kohler A."/>
            <person name="Ohm R.A."/>
            <person name="Kuo A."/>
            <person name="Krutzmann J."/>
            <person name="Morin E."/>
            <person name="Arend M."/>
            <person name="Barry K.W."/>
            <person name="Binder M."/>
            <person name="Choi C."/>
            <person name="Clum A."/>
            <person name="Copeland A."/>
            <person name="Grisel N."/>
            <person name="Haridas S."/>
            <person name="Kipfer T."/>
            <person name="LaButti K."/>
            <person name="Lindquist E."/>
            <person name="Lipzen A."/>
            <person name="Maire R."/>
            <person name="Meier B."/>
            <person name="Mihaltcheva S."/>
            <person name="Molinier V."/>
            <person name="Murat C."/>
            <person name="Poggeler S."/>
            <person name="Quandt C.A."/>
            <person name="Sperisen C."/>
            <person name="Tritt A."/>
            <person name="Tisserant E."/>
            <person name="Crous P.W."/>
            <person name="Henrissat B."/>
            <person name="Nehls U."/>
            <person name="Egli S."/>
            <person name="Spatafora J.W."/>
            <person name="Grigoriev I.V."/>
            <person name="Martin F.M."/>
        </authorList>
    </citation>
    <scope>NUCLEOTIDE SEQUENCE [LARGE SCALE GENOMIC DNA]</scope>
    <source>
        <strain evidence="19 20">CBS 207.34</strain>
    </source>
</reference>
<dbReference type="GO" id="GO:0005730">
    <property type="term" value="C:nucleolus"/>
    <property type="evidence" value="ECO:0007669"/>
    <property type="project" value="UniProtKB-SubCell"/>
</dbReference>
<protein>
    <recommendedName>
        <fullName evidence="4">RNA helicase</fullName>
        <ecNumber evidence="4">3.6.4.13</ecNumber>
    </recommendedName>
</protein>
<dbReference type="GO" id="GO:0005829">
    <property type="term" value="C:cytosol"/>
    <property type="evidence" value="ECO:0007669"/>
    <property type="project" value="TreeGrafter"/>
</dbReference>
<dbReference type="EC" id="3.6.4.13" evidence="4"/>
<dbReference type="SUPFAM" id="SSF52540">
    <property type="entry name" value="P-loop containing nucleoside triphosphate hydrolases"/>
    <property type="match status" value="2"/>
</dbReference>
<evidence type="ECO:0000256" key="2">
    <source>
        <dbReference type="ARBA" id="ARBA00004604"/>
    </source>
</evidence>
<feature type="region of interest" description="Disordered" evidence="15">
    <location>
        <begin position="637"/>
        <end position="662"/>
    </location>
</feature>
<keyword evidence="12" id="KW-0539">Nucleus</keyword>
<evidence type="ECO:0000259" key="16">
    <source>
        <dbReference type="PROSITE" id="PS51192"/>
    </source>
</evidence>
<comment type="catalytic activity">
    <reaction evidence="13">
        <text>ATP + H2O = ADP + phosphate + H(+)</text>
        <dbReference type="Rhea" id="RHEA:13065"/>
        <dbReference type="ChEBI" id="CHEBI:15377"/>
        <dbReference type="ChEBI" id="CHEBI:15378"/>
        <dbReference type="ChEBI" id="CHEBI:30616"/>
        <dbReference type="ChEBI" id="CHEBI:43474"/>
        <dbReference type="ChEBI" id="CHEBI:456216"/>
        <dbReference type="EC" id="3.6.4.13"/>
    </reaction>
</comment>
<keyword evidence="11" id="KW-0694">RNA-binding</keyword>
<dbReference type="CDD" id="cd17959">
    <property type="entry name" value="DEADc_DDX54"/>
    <property type="match status" value="1"/>
</dbReference>
<dbReference type="SMART" id="SM00490">
    <property type="entry name" value="HELICc"/>
    <property type="match status" value="1"/>
</dbReference>
<evidence type="ECO:0000256" key="11">
    <source>
        <dbReference type="ARBA" id="ARBA00022884"/>
    </source>
</evidence>
<feature type="compositionally biased region" description="Basic and acidic residues" evidence="15">
    <location>
        <begin position="817"/>
        <end position="828"/>
    </location>
</feature>
<evidence type="ECO:0000256" key="9">
    <source>
        <dbReference type="ARBA" id="ARBA00022806"/>
    </source>
</evidence>
<feature type="domain" description="DEAD-box RNA helicase Q" evidence="18">
    <location>
        <begin position="95"/>
        <end position="123"/>
    </location>
</feature>
<evidence type="ECO:0000256" key="5">
    <source>
        <dbReference type="ARBA" id="ARBA00022517"/>
    </source>
</evidence>
<dbReference type="InterPro" id="IPR033517">
    <property type="entry name" value="DDX54/DBP10_DEAD-box_helicase"/>
</dbReference>
<dbReference type="PROSITE" id="PS51195">
    <property type="entry name" value="Q_MOTIF"/>
    <property type="match status" value="1"/>
</dbReference>
<dbReference type="Pfam" id="PF08147">
    <property type="entry name" value="DBP10CT"/>
    <property type="match status" value="1"/>
</dbReference>
<feature type="domain" description="Helicase ATP-binding" evidence="16">
    <location>
        <begin position="126"/>
        <end position="298"/>
    </location>
</feature>
<dbReference type="GO" id="GO:0016787">
    <property type="term" value="F:hydrolase activity"/>
    <property type="evidence" value="ECO:0007669"/>
    <property type="project" value="UniProtKB-KW"/>
</dbReference>
<proteinExistence type="inferred from homology"/>
<evidence type="ECO:0000313" key="20">
    <source>
        <dbReference type="Proteomes" id="UP000250140"/>
    </source>
</evidence>
<dbReference type="PANTHER" id="PTHR47959:SF8">
    <property type="entry name" value="RNA HELICASE"/>
    <property type="match status" value="1"/>
</dbReference>
<dbReference type="InterPro" id="IPR001650">
    <property type="entry name" value="Helicase_C-like"/>
</dbReference>
<sequence>MKPRASSPALSENEFDISKALFDDENDSNSDFELDRGSRPQPHISHGQDLDLGDELAIDGGEDGESGDEAFIAAQQAASNRKASNLKGKTVKKGGGFQAMGLNAVLLKAITRKGFSVPTPIQRKAIPLIQDGQDVVGMARTGSGKTAAFVIPMIEKLKAHSVKVGARAIVLSPSRELALQTLKVVKELGRGTDLRTVLLVGGDSLEEQFSSMASNPDIIIATPGRFLHLKVEMNLDLGSVRYIVFDEADRLFEMGFAAQLTEILHALPTSRQTLLFSATLPKSLVEFARAGLQEPKLIRLDAESKVSPDLESAFFTIKSADKEGALLYILQNIIKMPTGQTKAALKVKEAAANASKKRKRALEVPNPTDSPTPHSTIIFAATKHHVEYLAALLRASGYAVSYVYGALDQTARKIQVQDFRTGLSNILVVTDVAARGIDIPVLANVINYDFPAQPKIFVHRVGRTARAGRKGWSYSLVRDADTPYLLDLQLFLSRRLVFGNVAGDEASFAEDVVVGGLLRDQLESACEFATKLLNEDPDLASLQTVAAKGEKLYMRTRNAASSESVKRAREILLSRGFSGVNPLLEEGSNSVQLERESMLARVSGFKPPETIFEIGKRGSGGEAAEIMRKRREQIDHRRRRANEGMPSDAPITDPPPRQTNDADNMEINVQEELARADLGSDSEDELEISYSEPNAHAGIKDGWQDAEHFMSYTPKSLNLAEDRGYGVHSGSYNTARQNSNFVEAARGVTMDLNNDDSRGFGEPSKARGMRWDKKSKKYVARANDEDGSKGVKMVRGESGHKIAASFRSGRFDAWRKSNKIDRLPRTGETEGPTHTAPYSAGRRFKHKLEKAPKEADRFRDDYHVRKKRVEEAKQKRIGKFKDGGAKSELRGVDDVRKQRNIEEKRKERNARPSKKRKV</sequence>
<dbReference type="InterPro" id="IPR050079">
    <property type="entry name" value="DEAD_box_RNA_helicase"/>
</dbReference>
<feature type="region of interest" description="Disordered" evidence="15">
    <location>
        <begin position="753"/>
        <end position="796"/>
    </location>
</feature>
<feature type="compositionally biased region" description="Basic and acidic residues" evidence="15">
    <location>
        <begin position="849"/>
        <end position="910"/>
    </location>
</feature>
<dbReference type="EMBL" id="KV749931">
    <property type="protein sequence ID" value="OCL07048.1"/>
    <property type="molecule type" value="Genomic_DNA"/>
</dbReference>
<feature type="region of interest" description="Disordered" evidence="15">
    <location>
        <begin position="1"/>
        <end position="51"/>
    </location>
</feature>
<evidence type="ECO:0000259" key="17">
    <source>
        <dbReference type="PROSITE" id="PS51194"/>
    </source>
</evidence>
<keyword evidence="10" id="KW-0067">ATP-binding</keyword>
<feature type="compositionally biased region" description="Basic and acidic residues" evidence="15">
    <location>
        <begin position="782"/>
        <end position="796"/>
    </location>
</feature>
<gene>
    <name evidence="19" type="ORF">AOQ84DRAFT_440431</name>
</gene>
<evidence type="ECO:0000256" key="3">
    <source>
        <dbReference type="ARBA" id="ARBA00010379"/>
    </source>
</evidence>
<dbReference type="GO" id="GO:0006364">
    <property type="term" value="P:rRNA processing"/>
    <property type="evidence" value="ECO:0007669"/>
    <property type="project" value="UniProtKB-KW"/>
</dbReference>
<dbReference type="AlphaFoldDB" id="A0A8E2EZ79"/>
<dbReference type="InterPro" id="IPR014001">
    <property type="entry name" value="Helicase_ATP-bd"/>
</dbReference>
<comment type="subcellular location">
    <subcellularLocation>
        <location evidence="2">Nucleus</location>
        <location evidence="2">Nucleolus</location>
    </subcellularLocation>
</comment>
<dbReference type="Pfam" id="PF00270">
    <property type="entry name" value="DEAD"/>
    <property type="match status" value="1"/>
</dbReference>
<evidence type="ECO:0000256" key="10">
    <source>
        <dbReference type="ARBA" id="ARBA00022840"/>
    </source>
</evidence>
<dbReference type="GO" id="GO:0003724">
    <property type="term" value="F:RNA helicase activity"/>
    <property type="evidence" value="ECO:0007669"/>
    <property type="project" value="UniProtKB-EC"/>
</dbReference>
<dbReference type="InterPro" id="IPR000629">
    <property type="entry name" value="RNA-helicase_DEAD-box_CS"/>
</dbReference>
<dbReference type="FunFam" id="3.40.50.300:FF:000865">
    <property type="entry name" value="ATP-dependent RNA helicase DDX54"/>
    <property type="match status" value="1"/>
</dbReference>
<keyword evidence="6" id="KW-0698">rRNA processing</keyword>
<name>A0A8E2EZ79_9PEZI</name>
<evidence type="ECO:0000256" key="14">
    <source>
        <dbReference type="PROSITE-ProRule" id="PRU00552"/>
    </source>
</evidence>
<comment type="similarity">
    <text evidence="3">Belongs to the DEAD box helicase family. DDX54/DBP10 subfamily.</text>
</comment>
<dbReference type="CDD" id="cd18787">
    <property type="entry name" value="SF2_C_DEAD"/>
    <property type="match status" value="1"/>
</dbReference>
<dbReference type="InterPro" id="IPR012541">
    <property type="entry name" value="DBP10_C"/>
</dbReference>
<keyword evidence="5" id="KW-0690">Ribosome biogenesis</keyword>
<dbReference type="PROSITE" id="PS51192">
    <property type="entry name" value="HELICASE_ATP_BIND_1"/>
    <property type="match status" value="1"/>
</dbReference>
<dbReference type="SMART" id="SM01123">
    <property type="entry name" value="DBP10CT"/>
    <property type="match status" value="1"/>
</dbReference>
<evidence type="ECO:0000256" key="8">
    <source>
        <dbReference type="ARBA" id="ARBA00022801"/>
    </source>
</evidence>
<evidence type="ECO:0000256" key="1">
    <source>
        <dbReference type="ARBA" id="ARBA00003706"/>
    </source>
</evidence>
<dbReference type="InterPro" id="IPR014014">
    <property type="entry name" value="RNA_helicase_DEAD_Q_motif"/>
</dbReference>
<keyword evidence="7" id="KW-0547">Nucleotide-binding</keyword>
<feature type="domain" description="Helicase C-terminal" evidence="17">
    <location>
        <begin position="346"/>
        <end position="509"/>
    </location>
</feature>
<feature type="short sequence motif" description="Q motif" evidence="14">
    <location>
        <begin position="95"/>
        <end position="123"/>
    </location>
</feature>
<keyword evidence="9 19" id="KW-0347">Helicase</keyword>
<keyword evidence="8" id="KW-0378">Hydrolase</keyword>
<organism evidence="19 20">
    <name type="scientific">Glonium stellatum</name>
    <dbReference type="NCBI Taxonomy" id="574774"/>
    <lineage>
        <taxon>Eukaryota</taxon>
        <taxon>Fungi</taxon>
        <taxon>Dikarya</taxon>
        <taxon>Ascomycota</taxon>
        <taxon>Pezizomycotina</taxon>
        <taxon>Dothideomycetes</taxon>
        <taxon>Pleosporomycetidae</taxon>
        <taxon>Gloniales</taxon>
        <taxon>Gloniaceae</taxon>
        <taxon>Glonium</taxon>
    </lineage>
</organism>
<evidence type="ECO:0000256" key="15">
    <source>
        <dbReference type="SAM" id="MobiDB-lite"/>
    </source>
</evidence>
<evidence type="ECO:0000256" key="6">
    <source>
        <dbReference type="ARBA" id="ARBA00022552"/>
    </source>
</evidence>
<accession>A0A8E2EZ79</accession>
<dbReference type="Proteomes" id="UP000250140">
    <property type="component" value="Unassembled WGS sequence"/>
</dbReference>
<dbReference type="PROSITE" id="PS51194">
    <property type="entry name" value="HELICASE_CTER"/>
    <property type="match status" value="1"/>
</dbReference>
<feature type="compositionally biased region" description="Acidic residues" evidence="15">
    <location>
        <begin position="23"/>
        <end position="32"/>
    </location>
</feature>
<feature type="region of interest" description="Disordered" evidence="15">
    <location>
        <begin position="817"/>
        <end position="918"/>
    </location>
</feature>
<dbReference type="GO" id="GO:0005524">
    <property type="term" value="F:ATP binding"/>
    <property type="evidence" value="ECO:0007669"/>
    <property type="project" value="UniProtKB-KW"/>
</dbReference>
<dbReference type="Gene3D" id="3.40.50.300">
    <property type="entry name" value="P-loop containing nucleotide triphosphate hydrolases"/>
    <property type="match status" value="2"/>
</dbReference>
<dbReference type="PROSITE" id="PS00039">
    <property type="entry name" value="DEAD_ATP_HELICASE"/>
    <property type="match status" value="1"/>
</dbReference>
<evidence type="ECO:0000256" key="4">
    <source>
        <dbReference type="ARBA" id="ARBA00012552"/>
    </source>
</evidence>
<dbReference type="InterPro" id="IPR027417">
    <property type="entry name" value="P-loop_NTPase"/>
</dbReference>
<dbReference type="GO" id="GO:0003723">
    <property type="term" value="F:RNA binding"/>
    <property type="evidence" value="ECO:0007669"/>
    <property type="project" value="UniProtKB-KW"/>
</dbReference>
<evidence type="ECO:0000256" key="12">
    <source>
        <dbReference type="ARBA" id="ARBA00023242"/>
    </source>
</evidence>
<dbReference type="Pfam" id="PF00271">
    <property type="entry name" value="Helicase_C"/>
    <property type="match status" value="1"/>
</dbReference>
<evidence type="ECO:0000256" key="13">
    <source>
        <dbReference type="ARBA" id="ARBA00047984"/>
    </source>
</evidence>